<evidence type="ECO:0000313" key="3">
    <source>
        <dbReference type="Proteomes" id="UP000054771"/>
    </source>
</evidence>
<dbReference type="STRING" id="454130.A0A0U5GVL0"/>
<dbReference type="EMBL" id="CDMC01000004">
    <property type="protein sequence ID" value="CEL04996.1"/>
    <property type="molecule type" value="Genomic_DNA"/>
</dbReference>
<dbReference type="PANTHER" id="PTHR37015">
    <property type="entry name" value="REVERSE TRANSCRIPTASE DOMAIN-CONTAINING PROTEIN"/>
    <property type="match status" value="1"/>
</dbReference>
<gene>
    <name evidence="2" type="ORF">ASPCAL06118</name>
</gene>
<dbReference type="OMA" id="ANCFGRE"/>
<dbReference type="PANTHER" id="PTHR37015:SF2">
    <property type="entry name" value="REVERSE TRANSCRIPTASE DOMAIN-CONTAINING PROTEIN"/>
    <property type="match status" value="1"/>
</dbReference>
<evidence type="ECO:0000313" key="2">
    <source>
        <dbReference type="EMBL" id="CEL04996.1"/>
    </source>
</evidence>
<dbReference type="AlphaFoldDB" id="A0A0U5GVL0"/>
<accession>A0A0U5GVL0</accession>
<dbReference type="OrthoDB" id="74545at2759"/>
<organism evidence="2 3">
    <name type="scientific">Aspergillus calidoustus</name>
    <dbReference type="NCBI Taxonomy" id="454130"/>
    <lineage>
        <taxon>Eukaryota</taxon>
        <taxon>Fungi</taxon>
        <taxon>Dikarya</taxon>
        <taxon>Ascomycota</taxon>
        <taxon>Pezizomycotina</taxon>
        <taxon>Eurotiomycetes</taxon>
        <taxon>Eurotiomycetidae</taxon>
        <taxon>Eurotiales</taxon>
        <taxon>Aspergillaceae</taxon>
        <taxon>Aspergillus</taxon>
        <taxon>Aspergillus subgen. Nidulantes</taxon>
    </lineage>
</organism>
<dbReference type="Proteomes" id="UP000054771">
    <property type="component" value="Unassembled WGS sequence"/>
</dbReference>
<protein>
    <recommendedName>
        <fullName evidence="4">Reverse transcriptase domain-containing protein</fullName>
    </recommendedName>
</protein>
<name>A0A0U5GVL0_ASPCI</name>
<proteinExistence type="predicted"/>
<sequence length="972" mass="111068">MSNSEYSQTLQHITDAKLEELSNKRQIFLKRKQSALEAAKFSESPVDKVRALGDGVKSCFNISVKDGRVVHSSSDQSQLEVALSNLDRFLKQAEYDPAISQDTVERWHQSLLSHLDIQTLKYEYATLFAQLTMEWLSVKKNRSSGTPAVSKDDFEQLASAAKLESRKEWEEFVFAPAGQDGETVKAFLNDLFSGVGQSEPVEVTDKERNTEKTLRSLRDRVTAFESSFTRASFDVGILNWVINGLLHSDLVTDKQRAVLRDFRNDKTVLTELADVLNMRMAGLHAWTWGPSVAVEQRRQMNGTYQIYMHEDLIQAIFLQYIGVKWSVFFKSALQDFRKTKGYWKSLRSTVPVIDKKRRDFFLEKRGDKPSLQIIKEAIHRRAYFVSQLLDNEYQIRKQEEGEEEANYAPSQGPAHRSLQKKRSMKAASFVDVEAAMEDQFEEEEESDEDMGFGLFDGDDGNFDPDLTYDDHRAGNVKTPANQMQAKQNLLLLLSADTIINKRLHGEITCFRAQYESLYPSLPHPTILAVLQFLGVSEKWLTFFEKFLTAPLRFTDEPDTEPRTRQRGTPGSHVLSEVFGEVTLFCLDFMINKECNGEILWRVNDDMWFWSHEQQTCVAAWQAIQRFNKTMGISVSADKSGGAHIKAQPAQKSTLHSSLPSGKIRWGMLYLNSGTGRFEIDQEMVDDHIKEMQRQLDDKQGSVFGWIQAWNSYASTFFTYNFGKPANCFGQAHVDMMLRTHERIQREVFSLGPDGGKGESSVITYLRDTIRSRFGTENIPDGYFFLPIDLGGLELSSPFINLVSLHDSVVADPNTLLDEFLEAEQSAYASLKRRYSNTDKDRLAAKQSFRPDDMDTFMSFEEYTRHRELLDYGFAKQLVSIYDQLLKRPKPEDIEQDVSGPVTLGLSQLQSQTNLSGIKSPWRHMSSYWKWIAQLYGPELVERFGGFNVVDPGLLPIGLVSQFRSGRVNWAEK</sequence>
<evidence type="ECO:0000256" key="1">
    <source>
        <dbReference type="SAM" id="MobiDB-lite"/>
    </source>
</evidence>
<keyword evidence="3" id="KW-1185">Reference proteome</keyword>
<evidence type="ECO:0008006" key="4">
    <source>
        <dbReference type="Google" id="ProtNLM"/>
    </source>
</evidence>
<feature type="region of interest" description="Disordered" evidence="1">
    <location>
        <begin position="400"/>
        <end position="419"/>
    </location>
</feature>
<reference evidence="3" key="1">
    <citation type="journal article" date="2016" name="Genome Announc.">
        <title>Draft genome sequences of fungus Aspergillus calidoustus.</title>
        <authorList>
            <person name="Horn F."/>
            <person name="Linde J."/>
            <person name="Mattern D.J."/>
            <person name="Walther G."/>
            <person name="Guthke R."/>
            <person name="Scherlach K."/>
            <person name="Martin K."/>
            <person name="Brakhage A.A."/>
            <person name="Petzke L."/>
            <person name="Valiante V."/>
        </authorList>
    </citation>
    <scope>NUCLEOTIDE SEQUENCE [LARGE SCALE GENOMIC DNA]</scope>
    <source>
        <strain evidence="3">SF006504</strain>
    </source>
</reference>